<comment type="caution">
    <text evidence="1">The sequence shown here is derived from an EMBL/GenBank/DDBJ whole genome shotgun (WGS) entry which is preliminary data.</text>
</comment>
<evidence type="ECO:0000313" key="2">
    <source>
        <dbReference type="Proteomes" id="UP001055879"/>
    </source>
</evidence>
<dbReference type="Proteomes" id="UP001055879">
    <property type="component" value="Linkage Group LG02"/>
</dbReference>
<reference evidence="2" key="1">
    <citation type="journal article" date="2022" name="Mol. Ecol. Resour.">
        <title>The genomes of chicory, endive, great burdock and yacon provide insights into Asteraceae palaeo-polyploidization history and plant inulin production.</title>
        <authorList>
            <person name="Fan W."/>
            <person name="Wang S."/>
            <person name="Wang H."/>
            <person name="Wang A."/>
            <person name="Jiang F."/>
            <person name="Liu H."/>
            <person name="Zhao H."/>
            <person name="Xu D."/>
            <person name="Zhang Y."/>
        </authorList>
    </citation>
    <scope>NUCLEOTIDE SEQUENCE [LARGE SCALE GENOMIC DNA]</scope>
    <source>
        <strain evidence="2">cv. Niubang</strain>
    </source>
</reference>
<accession>A0ACB9ELR3</accession>
<sequence length="154" mass="17755">MDPNSRAWIIRWLKLILVASILEQTGSSPPICAYDVYYFTLSQRKAHRSIWNFDDAEADALFGGQKFVAVTMMEPGRILRIEVITTAAVKSIFVKRFLIFSRQAVVTNSEKFNNECGIICRKGCPFEYMDWRKVPKSVKATLRERILIIWDSTV</sequence>
<dbReference type="EMBL" id="CM042048">
    <property type="protein sequence ID" value="KAI3759401.1"/>
    <property type="molecule type" value="Genomic_DNA"/>
</dbReference>
<organism evidence="1 2">
    <name type="scientific">Arctium lappa</name>
    <name type="common">Greater burdock</name>
    <name type="synonym">Lappa major</name>
    <dbReference type="NCBI Taxonomy" id="4217"/>
    <lineage>
        <taxon>Eukaryota</taxon>
        <taxon>Viridiplantae</taxon>
        <taxon>Streptophyta</taxon>
        <taxon>Embryophyta</taxon>
        <taxon>Tracheophyta</taxon>
        <taxon>Spermatophyta</taxon>
        <taxon>Magnoliopsida</taxon>
        <taxon>eudicotyledons</taxon>
        <taxon>Gunneridae</taxon>
        <taxon>Pentapetalae</taxon>
        <taxon>asterids</taxon>
        <taxon>campanulids</taxon>
        <taxon>Asterales</taxon>
        <taxon>Asteraceae</taxon>
        <taxon>Carduoideae</taxon>
        <taxon>Cardueae</taxon>
        <taxon>Arctiinae</taxon>
        <taxon>Arctium</taxon>
    </lineage>
</organism>
<name>A0ACB9ELR3_ARCLA</name>
<evidence type="ECO:0000313" key="1">
    <source>
        <dbReference type="EMBL" id="KAI3759401.1"/>
    </source>
</evidence>
<reference evidence="1 2" key="2">
    <citation type="journal article" date="2022" name="Mol. Ecol. Resour.">
        <title>The genomes of chicory, endive, great burdock and yacon provide insights into Asteraceae paleo-polyploidization history and plant inulin production.</title>
        <authorList>
            <person name="Fan W."/>
            <person name="Wang S."/>
            <person name="Wang H."/>
            <person name="Wang A."/>
            <person name="Jiang F."/>
            <person name="Liu H."/>
            <person name="Zhao H."/>
            <person name="Xu D."/>
            <person name="Zhang Y."/>
        </authorList>
    </citation>
    <scope>NUCLEOTIDE SEQUENCE [LARGE SCALE GENOMIC DNA]</scope>
    <source>
        <strain evidence="2">cv. Niubang</strain>
    </source>
</reference>
<gene>
    <name evidence="1" type="ORF">L6452_07186</name>
</gene>
<proteinExistence type="predicted"/>
<keyword evidence="2" id="KW-1185">Reference proteome</keyword>
<protein>
    <submittedName>
        <fullName evidence="1">Uncharacterized protein</fullName>
    </submittedName>
</protein>